<evidence type="ECO:0000256" key="6">
    <source>
        <dbReference type="ARBA" id="ARBA00023136"/>
    </source>
</evidence>
<dbReference type="AlphaFoldDB" id="A0AAV7KK65"/>
<keyword evidence="8" id="KW-0406">Ion transport</keyword>
<evidence type="ECO:0000256" key="2">
    <source>
        <dbReference type="ARBA" id="ARBA00009657"/>
    </source>
</evidence>
<name>A0AAV7KK65_9METZ</name>
<evidence type="ECO:0000313" key="12">
    <source>
        <dbReference type="Proteomes" id="UP001165289"/>
    </source>
</evidence>
<comment type="subcellular location">
    <subcellularLocation>
        <location evidence="1 8">Cell membrane</location>
        <topology evidence="1 8">Multi-pass membrane protein</topology>
    </subcellularLocation>
</comment>
<dbReference type="GO" id="GO:0016323">
    <property type="term" value="C:basolateral plasma membrane"/>
    <property type="evidence" value="ECO:0007669"/>
    <property type="project" value="TreeGrafter"/>
</dbReference>
<feature type="transmembrane region" description="Helical" evidence="8">
    <location>
        <begin position="129"/>
        <end position="150"/>
    </location>
</feature>
<dbReference type="NCBIfam" id="TIGR00805">
    <property type="entry name" value="oat"/>
    <property type="match status" value="1"/>
</dbReference>
<dbReference type="GO" id="GO:0006811">
    <property type="term" value="P:monoatomic ion transport"/>
    <property type="evidence" value="ECO:0007669"/>
    <property type="project" value="UniProtKB-KW"/>
</dbReference>
<feature type="compositionally biased region" description="Polar residues" evidence="9">
    <location>
        <begin position="1"/>
        <end position="25"/>
    </location>
</feature>
<feature type="transmembrane region" description="Helical" evidence="8">
    <location>
        <begin position="97"/>
        <end position="117"/>
    </location>
</feature>
<organism evidence="11 12">
    <name type="scientific">Oopsacas minuta</name>
    <dbReference type="NCBI Taxonomy" id="111878"/>
    <lineage>
        <taxon>Eukaryota</taxon>
        <taxon>Metazoa</taxon>
        <taxon>Porifera</taxon>
        <taxon>Hexactinellida</taxon>
        <taxon>Hexasterophora</taxon>
        <taxon>Lyssacinosida</taxon>
        <taxon>Leucopsacidae</taxon>
        <taxon>Oopsacas</taxon>
    </lineage>
</organism>
<comment type="caution">
    <text evidence="11">The sequence shown here is derived from an EMBL/GenBank/DDBJ whole genome shotgun (WGS) entry which is preliminary data.</text>
</comment>
<feature type="transmembrane region" description="Helical" evidence="8">
    <location>
        <begin position="268"/>
        <end position="289"/>
    </location>
</feature>
<evidence type="ECO:0000256" key="1">
    <source>
        <dbReference type="ARBA" id="ARBA00004651"/>
    </source>
</evidence>
<keyword evidence="3" id="KW-1003">Cell membrane</keyword>
<feature type="transmembrane region" description="Helical" evidence="8">
    <location>
        <begin position="528"/>
        <end position="547"/>
    </location>
</feature>
<evidence type="ECO:0000256" key="5">
    <source>
        <dbReference type="ARBA" id="ARBA00022989"/>
    </source>
</evidence>
<sequence length="654" mass="72143">MIVTNKSTEDQPQPEKNINKETPTTGDDALTAIEPCSFYGQKCGVWKCTPGWLQFFNNPKFFLLSLICFVILQGAVATGFISVGLSSIERRYNLPSSLSAFAAISYEIGVILILPFSSYIGGRGHKPRVLGISLLTVGIGCFIFASPQFISGSYQNFNSTLLSDICTNYISNYVPTCSSPVIYYYPLFVFGNIIIGFGSSTLYTVGVGFIDDSTHPRYSPIYISVFYIAAVLGPSIGFGLGGFFLSVFVDPFTPTTLTSRDTQWVGGWWIGFVFVGILSFLVFPQFFLYPRRLQGSLTFDKLRKESQPIENQGISFQEDHNVSLFQILKDYPYYLFRILKNLTFLFATLGVTTAGFISIGLVTFLPKYIEVQYSVTPSIASYLIGGISIPAASIGIFLGGLTLFIFKKLSVERLALLLIAVTLIEIIIPPLFLVTCSHPLIVGVNYNYPNSTKLSNFAIRNLNASCFSNCNCETHLYQPICSDGVTYVTPCLAGCSGQANSSGFYSNCSCIQEQSVTTDGKCTENCTITIIIAGILLFFSIVLIFYNNIPFLKLTLRCVADKDRTVALGIQSLITRLLGQLPGPLALGGIFDLNCILWQETDCGVRGACLEYNTDTLKYSLIGFLSIGVILTNIFFILAWITWRYRKIPKEETA</sequence>
<dbReference type="PROSITE" id="PS51465">
    <property type="entry name" value="KAZAL_2"/>
    <property type="match status" value="1"/>
</dbReference>
<keyword evidence="5 8" id="KW-1133">Transmembrane helix</keyword>
<accession>A0AAV7KK65</accession>
<dbReference type="CDD" id="cd17336">
    <property type="entry name" value="MFS_SLCO_OATP"/>
    <property type="match status" value="1"/>
</dbReference>
<feature type="transmembrane region" description="Helical" evidence="8">
    <location>
        <begin position="342"/>
        <end position="362"/>
    </location>
</feature>
<feature type="transmembrane region" description="Helical" evidence="8">
    <location>
        <begin position="182"/>
        <end position="209"/>
    </location>
</feature>
<feature type="transmembrane region" description="Helical" evidence="8">
    <location>
        <begin position="221"/>
        <end position="248"/>
    </location>
</feature>
<keyword evidence="7" id="KW-1015">Disulfide bond</keyword>
<dbReference type="PANTHER" id="PTHR11388:SF100">
    <property type="entry name" value="SOLUTE CARRIER ORGANIC ANION TRANSPORTER FAMILY MEMBER 4A1"/>
    <property type="match status" value="1"/>
</dbReference>
<evidence type="ECO:0000256" key="8">
    <source>
        <dbReference type="RuleBase" id="RU362056"/>
    </source>
</evidence>
<feature type="region of interest" description="Disordered" evidence="9">
    <location>
        <begin position="1"/>
        <end position="26"/>
    </location>
</feature>
<keyword evidence="12" id="KW-1185">Reference proteome</keyword>
<keyword evidence="6 8" id="KW-0472">Membrane</keyword>
<dbReference type="GO" id="GO:0043252">
    <property type="term" value="P:sodium-independent organic anion transport"/>
    <property type="evidence" value="ECO:0007669"/>
    <property type="project" value="TreeGrafter"/>
</dbReference>
<dbReference type="GO" id="GO:0015347">
    <property type="term" value="F:sodium-independent organic anion transmembrane transporter activity"/>
    <property type="evidence" value="ECO:0007669"/>
    <property type="project" value="TreeGrafter"/>
</dbReference>
<keyword evidence="4 8" id="KW-0812">Transmembrane</keyword>
<dbReference type="Gene3D" id="1.20.1250.20">
    <property type="entry name" value="MFS general substrate transporter like domains"/>
    <property type="match status" value="1"/>
</dbReference>
<dbReference type="Pfam" id="PF03137">
    <property type="entry name" value="OATP"/>
    <property type="match status" value="1"/>
</dbReference>
<dbReference type="SUPFAM" id="SSF103473">
    <property type="entry name" value="MFS general substrate transporter"/>
    <property type="match status" value="1"/>
</dbReference>
<evidence type="ECO:0000313" key="11">
    <source>
        <dbReference type="EMBL" id="KAI6661792.1"/>
    </source>
</evidence>
<dbReference type="EMBL" id="JAKMXF010000007">
    <property type="protein sequence ID" value="KAI6661792.1"/>
    <property type="molecule type" value="Genomic_DNA"/>
</dbReference>
<dbReference type="PANTHER" id="PTHR11388">
    <property type="entry name" value="ORGANIC ANION TRANSPORTER"/>
    <property type="match status" value="1"/>
</dbReference>
<feature type="transmembrane region" description="Helical" evidence="8">
    <location>
        <begin position="621"/>
        <end position="643"/>
    </location>
</feature>
<feature type="transmembrane region" description="Helical" evidence="8">
    <location>
        <begin position="413"/>
        <end position="433"/>
    </location>
</feature>
<feature type="transmembrane region" description="Helical" evidence="8">
    <location>
        <begin position="61"/>
        <end position="85"/>
    </location>
</feature>
<evidence type="ECO:0000256" key="4">
    <source>
        <dbReference type="ARBA" id="ARBA00022692"/>
    </source>
</evidence>
<dbReference type="Proteomes" id="UP001165289">
    <property type="component" value="Unassembled WGS sequence"/>
</dbReference>
<dbReference type="Pfam" id="PF07648">
    <property type="entry name" value="Kazal_2"/>
    <property type="match status" value="1"/>
</dbReference>
<evidence type="ECO:0000256" key="9">
    <source>
        <dbReference type="SAM" id="MobiDB-lite"/>
    </source>
</evidence>
<evidence type="ECO:0000256" key="7">
    <source>
        <dbReference type="ARBA" id="ARBA00023157"/>
    </source>
</evidence>
<gene>
    <name evidence="11" type="ORF">LOD99_9859</name>
</gene>
<dbReference type="InterPro" id="IPR036259">
    <property type="entry name" value="MFS_trans_sf"/>
</dbReference>
<evidence type="ECO:0000259" key="10">
    <source>
        <dbReference type="PROSITE" id="PS51465"/>
    </source>
</evidence>
<keyword evidence="8" id="KW-0813">Transport</keyword>
<proteinExistence type="inferred from homology"/>
<dbReference type="InterPro" id="IPR004156">
    <property type="entry name" value="OATP"/>
</dbReference>
<evidence type="ECO:0000256" key="3">
    <source>
        <dbReference type="ARBA" id="ARBA00022475"/>
    </source>
</evidence>
<reference evidence="11 12" key="1">
    <citation type="journal article" date="2023" name="BMC Biol.">
        <title>The compact genome of the sponge Oopsacas minuta (Hexactinellida) is lacking key metazoan core genes.</title>
        <authorList>
            <person name="Santini S."/>
            <person name="Schenkelaars Q."/>
            <person name="Jourda C."/>
            <person name="Duchesne M."/>
            <person name="Belahbib H."/>
            <person name="Rocher C."/>
            <person name="Selva M."/>
            <person name="Riesgo A."/>
            <person name="Vervoort M."/>
            <person name="Leys S.P."/>
            <person name="Kodjabachian L."/>
            <person name="Le Bivic A."/>
            <person name="Borchiellini C."/>
            <person name="Claverie J.M."/>
            <person name="Renard E."/>
        </authorList>
    </citation>
    <scope>NUCLEOTIDE SEQUENCE [LARGE SCALE GENOMIC DNA]</scope>
    <source>
        <strain evidence="11">SPO-2</strain>
    </source>
</reference>
<feature type="transmembrane region" description="Helical" evidence="8">
    <location>
        <begin position="382"/>
        <end position="406"/>
    </location>
</feature>
<feature type="domain" description="Kazal-like" evidence="10">
    <location>
        <begin position="460"/>
        <end position="512"/>
    </location>
</feature>
<dbReference type="InterPro" id="IPR002350">
    <property type="entry name" value="Kazal_dom"/>
</dbReference>
<protein>
    <recommendedName>
        <fullName evidence="8">Solute carrier organic anion transporter family member</fullName>
    </recommendedName>
</protein>
<comment type="similarity">
    <text evidence="2 8">Belongs to the organo anion transporter (TC 2.A.60) family.</text>
</comment>
<comment type="caution">
    <text evidence="8">Lacks conserved residue(s) required for the propagation of feature annotation.</text>
</comment>